<name>A0A0F6YR30_9CAUD</name>
<gene>
    <name evidence="1" type="primary">72</name>
    <name evidence="1" type="ORF">SEA_SHEDLOCKHOLMES_72</name>
</gene>
<reference evidence="1 2" key="1">
    <citation type="journal article" date="2015" name="Genome Announc.">
        <title>Genome Sequence of a Newly Isolated Mycobacteriophage, ShedlockHolmes.</title>
        <authorList>
            <person name="Pope W.H."/>
            <person name="Carter J.T."/>
            <person name="Dasher K.L."/>
            <person name="Haynberg M.C."/>
            <person name="Reddi A."/>
            <person name="Shedlock K.A."/>
            <person name="Lapin J.S."/>
            <person name="Prout A.K."/>
            <person name="Grubb S.R."/>
            <person name="Warner M.H."/>
            <person name="Bowman C.A."/>
            <person name="Russell D.A."/>
            <person name="Hatfull G.F."/>
        </authorList>
    </citation>
    <scope>NUCLEOTIDE SEQUENCE [LARGE SCALE GENOMIC DNA]</scope>
</reference>
<protein>
    <submittedName>
        <fullName evidence="1">Uncharacterized protein</fullName>
    </submittedName>
</protein>
<accession>A0A0F6YR30</accession>
<organism evidence="1 2">
    <name type="scientific">Mycobacterium phage ShedlockHolmes</name>
    <dbReference type="NCBI Taxonomy" id="1647313"/>
    <lineage>
        <taxon>Viruses</taxon>
        <taxon>Duplodnaviria</taxon>
        <taxon>Heunggongvirae</taxon>
        <taxon>Uroviricota</taxon>
        <taxon>Caudoviricetes</taxon>
        <taxon>Weiservirinae</taxon>
        <taxon>Keshuvirus</taxon>
        <taxon>Keshuvirus shedlockholmes</taxon>
    </lineage>
</organism>
<dbReference type="EMBL" id="KR080206">
    <property type="protein sequence ID" value="AKF15249.1"/>
    <property type="molecule type" value="Genomic_DNA"/>
</dbReference>
<evidence type="ECO:0000313" key="1">
    <source>
        <dbReference type="EMBL" id="AKF15249.1"/>
    </source>
</evidence>
<proteinExistence type="predicted"/>
<dbReference type="Proteomes" id="UP000207723">
    <property type="component" value="Segment"/>
</dbReference>
<dbReference type="RefSeq" id="YP_009202703.1">
    <property type="nucleotide sequence ID" value="NC_028846.1"/>
</dbReference>
<dbReference type="KEGG" id="vg:26629677"/>
<keyword evidence="2" id="KW-1185">Reference proteome</keyword>
<sequence length="110" mass="12363">MRRPSQLATGTDLCQKRAKCLQIEQIGTDRETQSVLAFPQVKDSFKSVVYRSTDVFKLTTLIQDSRRFAWSLSGRGRVCRSYGEICRSVDTPRCSKHHGPSGGRAVRSGR</sequence>
<evidence type="ECO:0000313" key="2">
    <source>
        <dbReference type="Proteomes" id="UP000207723"/>
    </source>
</evidence>
<dbReference type="GeneID" id="26629677"/>